<feature type="region of interest" description="Disordered" evidence="1">
    <location>
        <begin position="530"/>
        <end position="550"/>
    </location>
</feature>
<feature type="compositionally biased region" description="Basic and acidic residues" evidence="1">
    <location>
        <begin position="409"/>
        <end position="438"/>
    </location>
</feature>
<feature type="region of interest" description="Disordered" evidence="1">
    <location>
        <begin position="362"/>
        <end position="387"/>
    </location>
</feature>
<feature type="compositionally biased region" description="Low complexity" evidence="1">
    <location>
        <begin position="966"/>
        <end position="982"/>
    </location>
</feature>
<feature type="region of interest" description="Disordered" evidence="1">
    <location>
        <begin position="720"/>
        <end position="767"/>
    </location>
</feature>
<dbReference type="GeneID" id="19205080"/>
<evidence type="ECO:0008006" key="5">
    <source>
        <dbReference type="Google" id="ProtNLM"/>
    </source>
</evidence>
<keyword evidence="2" id="KW-0472">Membrane</keyword>
<keyword evidence="2" id="KW-1133">Transmembrane helix</keyword>
<feature type="compositionally biased region" description="Low complexity" evidence="1">
    <location>
        <begin position="483"/>
        <end position="493"/>
    </location>
</feature>
<gene>
    <name evidence="3" type="ORF">CONPUDRAFT_164244</name>
</gene>
<sequence length="982" mass="105054">MSASVGGFGLLSLSTPLLLWSDNVHARSEFRSFLFALVILVVVLILAYLTNPSETSFRAYLTEQSFRQHLSRLDDPSDDVSDPDPGLPRTRPNATLPFHFASRASVSLRTPKHVFHSFGICTIATTRGNGSAHHHNSSASVDQDGSVVSDSWFIGAFGRWWRGGLVEFWYHHAMIHSKDAEGWSSGILGFKALDKLDYNRFPFASASAGTLPSSIPRIAPKLRNRERSTSRLLARRSSTPPPLPKSASLPLHADHQHRQPDVHSRAHTPTPQAVPVASTITATPTPHPSQDSAQISPQIAEVLRQISNTQTSIAELRGQLTEVRDAAAQSHSALQAEVEVLREEKKTDDVRRAKGKAEAKALEEAKRGAEGTKKEAEKKLKRAERVREDARRRIEELEKEMGRLSANAQEDRDAVEKGKEEVDEKEREVMEELEEKKKEVKVAEDVVAALNARAKELEDRIAEGQERLRLARERAEAAKNDLSTNSSHAFSRRSSSENDANFHHHGSAIDEISPWSSTFNPFDVTDDVLSSPGRSVADSSTSPILSRSPRPARLSLGALSNFSSKPFPDNDGSAEFRSKGYAIFDDDIASLSHRPSHSVPSLLCAPQISPTNGLTSSSTYPSMSDNCESSAALIPSSLISVLDSALETPGVACLPFYQQQQNQSDLHVHTLVPSDSAGSTFSTSPVSLSAASFSGPSPPSTELDTPSPFDARMAFESMGIPYRTNSDPTQASSGSEDAAVAPATSAPRRWFSTSAREKEKPKKGLNPDAKVFHFSRRVGKPQTGAAVNGNGNVIANVTMHGGSVSFDALNPSTVAAASSGTGHTLANLFAAHHGHSHSHSLSHTSSSLLRAFAPSRAERRALGGLTHTSLERLPSLSDVGSIPSSPVPPPPVLSSAAAAAALAGTGKVRGLIGDESRVASGFGNGHGHGLSDSLSLGGLPAWLAAPPIIRKLKFSPFSDEDEDSEGSGSASASVSAGGDKEV</sequence>
<evidence type="ECO:0000313" key="4">
    <source>
        <dbReference type="Proteomes" id="UP000053558"/>
    </source>
</evidence>
<feature type="region of interest" description="Disordered" evidence="1">
    <location>
        <begin position="683"/>
        <end position="706"/>
    </location>
</feature>
<comment type="caution">
    <text evidence="3">The sequence shown here is derived from an EMBL/GenBank/DDBJ whole genome shotgun (WGS) entry which is preliminary data.</text>
</comment>
<dbReference type="OMA" id="QDRSFYP"/>
<feature type="region of interest" description="Disordered" evidence="1">
    <location>
        <begin position="476"/>
        <end position="504"/>
    </location>
</feature>
<dbReference type="AlphaFoldDB" id="A0A5M3MVT5"/>
<reference evidence="4" key="1">
    <citation type="journal article" date="2012" name="Science">
        <title>The Paleozoic origin of enzymatic lignin decomposition reconstructed from 31 fungal genomes.</title>
        <authorList>
            <person name="Floudas D."/>
            <person name="Binder M."/>
            <person name="Riley R."/>
            <person name="Barry K."/>
            <person name="Blanchette R.A."/>
            <person name="Henrissat B."/>
            <person name="Martinez A.T."/>
            <person name="Otillar R."/>
            <person name="Spatafora J.W."/>
            <person name="Yadav J.S."/>
            <person name="Aerts A."/>
            <person name="Benoit I."/>
            <person name="Boyd A."/>
            <person name="Carlson A."/>
            <person name="Copeland A."/>
            <person name="Coutinho P.M."/>
            <person name="de Vries R.P."/>
            <person name="Ferreira P."/>
            <person name="Findley K."/>
            <person name="Foster B."/>
            <person name="Gaskell J."/>
            <person name="Glotzer D."/>
            <person name="Gorecki P."/>
            <person name="Heitman J."/>
            <person name="Hesse C."/>
            <person name="Hori C."/>
            <person name="Igarashi K."/>
            <person name="Jurgens J.A."/>
            <person name="Kallen N."/>
            <person name="Kersten P."/>
            <person name="Kohler A."/>
            <person name="Kuees U."/>
            <person name="Kumar T.K.A."/>
            <person name="Kuo A."/>
            <person name="LaButti K."/>
            <person name="Larrondo L.F."/>
            <person name="Lindquist E."/>
            <person name="Ling A."/>
            <person name="Lombard V."/>
            <person name="Lucas S."/>
            <person name="Lundell T."/>
            <person name="Martin R."/>
            <person name="McLaughlin D.J."/>
            <person name="Morgenstern I."/>
            <person name="Morin E."/>
            <person name="Murat C."/>
            <person name="Nagy L.G."/>
            <person name="Nolan M."/>
            <person name="Ohm R.A."/>
            <person name="Patyshakuliyeva A."/>
            <person name="Rokas A."/>
            <person name="Ruiz-Duenas F.J."/>
            <person name="Sabat G."/>
            <person name="Salamov A."/>
            <person name="Samejima M."/>
            <person name="Schmutz J."/>
            <person name="Slot J.C."/>
            <person name="St John F."/>
            <person name="Stenlid J."/>
            <person name="Sun H."/>
            <person name="Sun S."/>
            <person name="Syed K."/>
            <person name="Tsang A."/>
            <person name="Wiebenga A."/>
            <person name="Young D."/>
            <person name="Pisabarro A."/>
            <person name="Eastwood D.C."/>
            <person name="Martin F."/>
            <person name="Cullen D."/>
            <person name="Grigoriev I.V."/>
            <person name="Hibbett D.S."/>
        </authorList>
    </citation>
    <scope>NUCLEOTIDE SEQUENCE [LARGE SCALE GENOMIC DNA]</scope>
    <source>
        <strain evidence="4">RWD-64-598 SS2</strain>
    </source>
</reference>
<feature type="region of interest" description="Disordered" evidence="1">
    <location>
        <begin position="214"/>
        <end position="273"/>
    </location>
</feature>
<feature type="region of interest" description="Disordered" evidence="1">
    <location>
        <begin position="72"/>
        <end position="92"/>
    </location>
</feature>
<feature type="region of interest" description="Disordered" evidence="1">
    <location>
        <begin position="956"/>
        <end position="982"/>
    </location>
</feature>
<dbReference type="EMBL" id="JH711576">
    <property type="protein sequence ID" value="EIW83272.1"/>
    <property type="molecule type" value="Genomic_DNA"/>
</dbReference>
<name>A0A5M3MVT5_CONPW</name>
<dbReference type="Proteomes" id="UP000053558">
    <property type="component" value="Unassembled WGS sequence"/>
</dbReference>
<keyword evidence="4" id="KW-1185">Reference proteome</keyword>
<feature type="transmembrane region" description="Helical" evidence="2">
    <location>
        <begin position="31"/>
        <end position="49"/>
    </location>
</feature>
<proteinExistence type="predicted"/>
<dbReference type="OrthoDB" id="2548929at2759"/>
<dbReference type="KEGG" id="cput:CONPUDRAFT_164244"/>
<accession>A0A5M3MVT5</accession>
<feature type="compositionally biased region" description="Basic and acidic residues" evidence="1">
    <location>
        <begin position="252"/>
        <end position="264"/>
    </location>
</feature>
<keyword evidence="2" id="KW-0812">Transmembrane</keyword>
<protein>
    <recommendedName>
        <fullName evidence="5">Proteophosphoglycan ppg4</fullName>
    </recommendedName>
</protein>
<evidence type="ECO:0000256" key="1">
    <source>
        <dbReference type="SAM" id="MobiDB-lite"/>
    </source>
</evidence>
<dbReference type="RefSeq" id="XP_007767080.1">
    <property type="nucleotide sequence ID" value="XM_007768890.1"/>
</dbReference>
<evidence type="ECO:0000256" key="2">
    <source>
        <dbReference type="SAM" id="Phobius"/>
    </source>
</evidence>
<evidence type="ECO:0000313" key="3">
    <source>
        <dbReference type="EMBL" id="EIW83272.1"/>
    </source>
</evidence>
<feature type="region of interest" description="Disordered" evidence="1">
    <location>
        <begin position="403"/>
        <end position="438"/>
    </location>
</feature>
<feature type="compositionally biased region" description="Polar residues" evidence="1">
    <location>
        <begin position="723"/>
        <end position="735"/>
    </location>
</feature>
<organism evidence="3 4">
    <name type="scientific">Coniophora puteana (strain RWD-64-598)</name>
    <name type="common">Brown rot fungus</name>
    <dbReference type="NCBI Taxonomy" id="741705"/>
    <lineage>
        <taxon>Eukaryota</taxon>
        <taxon>Fungi</taxon>
        <taxon>Dikarya</taxon>
        <taxon>Basidiomycota</taxon>
        <taxon>Agaricomycotina</taxon>
        <taxon>Agaricomycetes</taxon>
        <taxon>Agaricomycetidae</taxon>
        <taxon>Boletales</taxon>
        <taxon>Coniophorineae</taxon>
        <taxon>Coniophoraceae</taxon>
        <taxon>Coniophora</taxon>
    </lineage>
</organism>